<dbReference type="InterPro" id="IPR028161">
    <property type="entry name" value="Met8-like"/>
</dbReference>
<dbReference type="InterPro" id="IPR042518">
    <property type="entry name" value="SirC_C"/>
</dbReference>
<evidence type="ECO:0000259" key="7">
    <source>
        <dbReference type="Pfam" id="PF14824"/>
    </source>
</evidence>
<protein>
    <recommendedName>
        <fullName evidence="2">precorrin-2 dehydrogenase</fullName>
        <ecNumber evidence="2">1.3.1.76</ecNumber>
    </recommendedName>
</protein>
<dbReference type="AlphaFoldDB" id="A0A9D9N821"/>
<dbReference type="PANTHER" id="PTHR35330">
    <property type="entry name" value="SIROHEME BIOSYNTHESIS PROTEIN MET8"/>
    <property type="match status" value="1"/>
</dbReference>
<dbReference type="InterPro" id="IPR006367">
    <property type="entry name" value="Sirohaem_synthase_N"/>
</dbReference>
<evidence type="ECO:0000256" key="3">
    <source>
        <dbReference type="ARBA" id="ARBA00023002"/>
    </source>
</evidence>
<evidence type="ECO:0000256" key="6">
    <source>
        <dbReference type="ARBA" id="ARBA00047561"/>
    </source>
</evidence>
<dbReference type="Pfam" id="PF14824">
    <property type="entry name" value="Sirohm_synth_M"/>
    <property type="match status" value="1"/>
</dbReference>
<feature type="domain" description="Siroheme synthase central" evidence="7">
    <location>
        <begin position="137"/>
        <end position="162"/>
    </location>
</feature>
<comment type="pathway">
    <text evidence="1">Porphyrin-containing compound metabolism; siroheme biosynthesis; sirohydrochlorin from precorrin-2: step 1/1.</text>
</comment>
<keyword evidence="3" id="KW-0560">Oxidoreductase</keyword>
<sequence>MAHFPLFLSLEGKECLVLGAGKVARRKSRVLLEYGAKITICAIKWEPELEELIKEYGREKVRFLLLTLTEGEQWKQELKSAIQPHSIEGFFLVICGTNQMKLNEEVALFYQERNILVNVANSPNLCTFFFPAVVKKGPVSIGISTSGMSPFVSKILRREIEQRISDELVSCIEEINEYRKKIKKEVKEEEERTLFIKQKVLDCLQDKI</sequence>
<evidence type="ECO:0000256" key="2">
    <source>
        <dbReference type="ARBA" id="ARBA00012400"/>
    </source>
</evidence>
<dbReference type="SUPFAM" id="SSF51735">
    <property type="entry name" value="NAD(P)-binding Rossmann-fold domains"/>
    <property type="match status" value="1"/>
</dbReference>
<reference evidence="8" key="2">
    <citation type="journal article" date="2021" name="PeerJ">
        <title>Extensive microbial diversity within the chicken gut microbiome revealed by metagenomics and culture.</title>
        <authorList>
            <person name="Gilroy R."/>
            <person name="Ravi A."/>
            <person name="Getino M."/>
            <person name="Pursley I."/>
            <person name="Horton D.L."/>
            <person name="Alikhan N.F."/>
            <person name="Baker D."/>
            <person name="Gharbi K."/>
            <person name="Hall N."/>
            <person name="Watson M."/>
            <person name="Adriaenssens E.M."/>
            <person name="Foster-Nyarko E."/>
            <person name="Jarju S."/>
            <person name="Secka A."/>
            <person name="Antonio M."/>
            <person name="Oren A."/>
            <person name="Chaudhuri R.R."/>
            <person name="La Ragione R."/>
            <person name="Hildebrand F."/>
            <person name="Pallen M.J."/>
        </authorList>
    </citation>
    <scope>NUCLEOTIDE SEQUENCE</scope>
    <source>
        <strain evidence="8">E3-2379</strain>
    </source>
</reference>
<reference evidence="8" key="1">
    <citation type="submission" date="2020-10" db="EMBL/GenBank/DDBJ databases">
        <authorList>
            <person name="Gilroy R."/>
        </authorList>
    </citation>
    <scope>NUCLEOTIDE SEQUENCE</scope>
    <source>
        <strain evidence="8">E3-2379</strain>
    </source>
</reference>
<dbReference type="Pfam" id="PF13241">
    <property type="entry name" value="NAD_binding_7"/>
    <property type="match status" value="1"/>
</dbReference>
<dbReference type="Gene3D" id="1.10.8.610">
    <property type="entry name" value="SirC, precorrin-2 dehydrogenase, C-terminal helical domain-like"/>
    <property type="match status" value="1"/>
</dbReference>
<gene>
    <name evidence="8" type="ORF">IAC13_07115</name>
</gene>
<evidence type="ECO:0000313" key="9">
    <source>
        <dbReference type="Proteomes" id="UP000823618"/>
    </source>
</evidence>
<dbReference type="InterPro" id="IPR028281">
    <property type="entry name" value="Sirohaem_synthase_central"/>
</dbReference>
<comment type="caution">
    <text evidence="8">The sequence shown here is derived from an EMBL/GenBank/DDBJ whole genome shotgun (WGS) entry which is preliminary data.</text>
</comment>
<dbReference type="NCBIfam" id="TIGR01470">
    <property type="entry name" value="cysG_Nterm"/>
    <property type="match status" value="1"/>
</dbReference>
<accession>A0A9D9N821</accession>
<dbReference type="PANTHER" id="PTHR35330:SF1">
    <property type="entry name" value="SIROHEME BIOSYNTHESIS PROTEIN MET8"/>
    <property type="match status" value="1"/>
</dbReference>
<keyword evidence="5" id="KW-0627">Porphyrin biosynthesis</keyword>
<dbReference type="EMBL" id="JADIML010000195">
    <property type="protein sequence ID" value="MBO8463682.1"/>
    <property type="molecule type" value="Genomic_DNA"/>
</dbReference>
<dbReference type="SUPFAM" id="SSF75615">
    <property type="entry name" value="Siroheme synthase middle domains-like"/>
    <property type="match status" value="1"/>
</dbReference>
<dbReference type="InterPro" id="IPR036291">
    <property type="entry name" value="NAD(P)-bd_dom_sf"/>
</dbReference>
<comment type="catalytic activity">
    <reaction evidence="6">
        <text>precorrin-2 + NAD(+) = sirohydrochlorin + NADH + 2 H(+)</text>
        <dbReference type="Rhea" id="RHEA:15613"/>
        <dbReference type="ChEBI" id="CHEBI:15378"/>
        <dbReference type="ChEBI" id="CHEBI:57540"/>
        <dbReference type="ChEBI" id="CHEBI:57945"/>
        <dbReference type="ChEBI" id="CHEBI:58351"/>
        <dbReference type="ChEBI" id="CHEBI:58827"/>
        <dbReference type="EC" id="1.3.1.76"/>
    </reaction>
</comment>
<evidence type="ECO:0000256" key="4">
    <source>
        <dbReference type="ARBA" id="ARBA00023027"/>
    </source>
</evidence>
<dbReference type="GO" id="GO:0004325">
    <property type="term" value="F:ferrochelatase activity"/>
    <property type="evidence" value="ECO:0007669"/>
    <property type="project" value="InterPro"/>
</dbReference>
<dbReference type="Gene3D" id="3.40.50.720">
    <property type="entry name" value="NAD(P)-binding Rossmann-like Domain"/>
    <property type="match status" value="1"/>
</dbReference>
<dbReference type="EC" id="1.3.1.76" evidence="2"/>
<proteinExistence type="predicted"/>
<dbReference type="Proteomes" id="UP000823618">
    <property type="component" value="Unassembled WGS sequence"/>
</dbReference>
<dbReference type="GO" id="GO:0043115">
    <property type="term" value="F:precorrin-2 dehydrogenase activity"/>
    <property type="evidence" value="ECO:0007669"/>
    <property type="project" value="UniProtKB-EC"/>
</dbReference>
<keyword evidence="4" id="KW-0520">NAD</keyword>
<name>A0A9D9N821_9FIRM</name>
<dbReference type="GO" id="GO:0019354">
    <property type="term" value="P:siroheme biosynthetic process"/>
    <property type="evidence" value="ECO:0007669"/>
    <property type="project" value="InterPro"/>
</dbReference>
<evidence type="ECO:0000256" key="1">
    <source>
        <dbReference type="ARBA" id="ARBA00005010"/>
    </source>
</evidence>
<organism evidence="8 9">
    <name type="scientific">Candidatus Scybalomonas excrementavium</name>
    <dbReference type="NCBI Taxonomy" id="2840943"/>
    <lineage>
        <taxon>Bacteria</taxon>
        <taxon>Bacillati</taxon>
        <taxon>Bacillota</taxon>
        <taxon>Clostridia</taxon>
        <taxon>Lachnospirales</taxon>
        <taxon>Lachnospiraceae</taxon>
        <taxon>Lachnospiraceae incertae sedis</taxon>
        <taxon>Candidatus Scybalomonas</taxon>
    </lineage>
</organism>
<evidence type="ECO:0000256" key="5">
    <source>
        <dbReference type="ARBA" id="ARBA00023244"/>
    </source>
</evidence>
<evidence type="ECO:0000313" key="8">
    <source>
        <dbReference type="EMBL" id="MBO8463682.1"/>
    </source>
</evidence>